<comment type="caution">
    <text evidence="1">The sequence shown here is derived from an EMBL/GenBank/DDBJ whole genome shotgun (WGS) entry which is preliminary data.</text>
</comment>
<proteinExistence type="predicted"/>
<sequence length="246" mass="28340">MNSSQDTCLQPIELDAHFCFHCHPELSCFNLCCHDLIQFLYPYDILRLKKHLATSSTDFLKAYCLIYDGESSGLPVVSLKPDPNRQHACPFLCETGCIVYEDRPASCRIFPLARGLVRNRISGCIEERYARIPDPLCKGFESDQSIHLKDWLASQDMDKFNRMNDAMMPLISLKNQLRPGPLPLREREIFITGCYDLDRFRKKHYETGALTDLFSKKQLMHAADSDEALLLLGMDWVRIQLFGEIK</sequence>
<organism evidence="1 2">
    <name type="scientific">Desulfobotulus pelophilus</name>
    <dbReference type="NCBI Taxonomy" id="2823377"/>
    <lineage>
        <taxon>Bacteria</taxon>
        <taxon>Pseudomonadati</taxon>
        <taxon>Thermodesulfobacteriota</taxon>
        <taxon>Desulfobacteria</taxon>
        <taxon>Desulfobacterales</taxon>
        <taxon>Desulfobacteraceae</taxon>
        <taxon>Desulfobotulus</taxon>
    </lineage>
</organism>
<dbReference type="EMBL" id="JAPFPW010000023">
    <property type="protein sequence ID" value="MCW7755165.1"/>
    <property type="molecule type" value="Genomic_DNA"/>
</dbReference>
<dbReference type="PANTHER" id="PTHR35866:SF1">
    <property type="entry name" value="YKGJ FAMILY CYSTEINE CLUSTER PROTEIN"/>
    <property type="match status" value="1"/>
</dbReference>
<evidence type="ECO:0000313" key="2">
    <source>
        <dbReference type="Proteomes" id="UP001209681"/>
    </source>
</evidence>
<keyword evidence="2" id="KW-1185">Reference proteome</keyword>
<name>A0ABT3NCH2_9BACT</name>
<protein>
    <submittedName>
        <fullName evidence="1">YkgJ family cysteine cluster protein</fullName>
    </submittedName>
</protein>
<accession>A0ABT3NCH2</accession>
<dbReference type="PANTHER" id="PTHR35866">
    <property type="entry name" value="PUTATIVE-RELATED"/>
    <property type="match status" value="1"/>
</dbReference>
<evidence type="ECO:0000313" key="1">
    <source>
        <dbReference type="EMBL" id="MCW7755165.1"/>
    </source>
</evidence>
<gene>
    <name evidence="1" type="ORF">OOT00_14345</name>
</gene>
<dbReference type="Pfam" id="PF03692">
    <property type="entry name" value="CxxCxxCC"/>
    <property type="match status" value="1"/>
</dbReference>
<dbReference type="RefSeq" id="WP_265426089.1">
    <property type="nucleotide sequence ID" value="NZ_JAPFPW010000023.1"/>
</dbReference>
<dbReference type="Proteomes" id="UP001209681">
    <property type="component" value="Unassembled WGS sequence"/>
</dbReference>
<dbReference type="InterPro" id="IPR005358">
    <property type="entry name" value="Puta_zinc/iron-chelating_dom"/>
</dbReference>
<reference evidence="1 2" key="1">
    <citation type="submission" date="2022-11" db="EMBL/GenBank/DDBJ databases">
        <title>Desulfobotulus tamanensis H1 sp. nov. - anaerobic, alkaliphilic, sulphate reducing bacterium isolated from terrestrial mud volcano.</title>
        <authorList>
            <person name="Frolova A."/>
            <person name="Merkel A.Y."/>
            <person name="Slobodkin A.I."/>
        </authorList>
    </citation>
    <scope>NUCLEOTIDE SEQUENCE [LARGE SCALE GENOMIC DNA]</scope>
    <source>
        <strain evidence="1 2">H1</strain>
    </source>
</reference>